<evidence type="ECO:0000256" key="4">
    <source>
        <dbReference type="ARBA" id="ARBA00022989"/>
    </source>
</evidence>
<sequence length="440" mass="48776">MKKTIFISTCTLILLSVIAKAASFFVRILLARGMSTEAMSLYSLVSPTMLILITIAQMGIPAAISKVMAQNDRYQKPLFSALLFTIVTTVATVVLFAVFIPFLSTLLFHDAAIDQILYAILPLIPLVALSGLCKGYLLGKRHHLLSTSSQIIEEAARIAFLLFTFQRVHTFDPYQMAALAMFSISIGEFASAVYMMLCMHLSFSSLKAFPHAVPTLKKEHYDQVLQISIPMTSSRFIGSFTSFLEPLLMLALIKESMHAAMIEAYGIINGYLLPLLTMPSFLTITLSNMLLPAFTYRLYRHDAQNAKKLCVMILGTCLLIGSGCAIICFLFPSQLLQLFYHQSLGAKTLKHLAIPFILYALQPPLTSLLHALSCSRQAMWDTILGSLLRLFCVCFLSPFFQADVLSIGLCAGMCLTTLLHAIRLFGRFLHHEQGSFLPKA</sequence>
<evidence type="ECO:0000256" key="2">
    <source>
        <dbReference type="ARBA" id="ARBA00022475"/>
    </source>
</evidence>
<keyword evidence="4 6" id="KW-1133">Transmembrane helix</keyword>
<feature type="transmembrane region" description="Helical" evidence="6">
    <location>
        <begin position="273"/>
        <end position="299"/>
    </location>
</feature>
<comment type="subcellular location">
    <subcellularLocation>
        <location evidence="1">Cell membrane</location>
        <topology evidence="1">Multi-pass membrane protein</topology>
    </subcellularLocation>
</comment>
<keyword evidence="8" id="KW-1185">Reference proteome</keyword>
<dbReference type="Proteomes" id="UP001524435">
    <property type="component" value="Unassembled WGS sequence"/>
</dbReference>
<evidence type="ECO:0000256" key="1">
    <source>
        <dbReference type="ARBA" id="ARBA00004651"/>
    </source>
</evidence>
<keyword evidence="5 6" id="KW-0472">Membrane</keyword>
<dbReference type="RefSeq" id="WP_256197530.1">
    <property type="nucleotide sequence ID" value="NZ_JANGCH010000004.1"/>
</dbReference>
<keyword evidence="3 6" id="KW-0812">Transmembrane</keyword>
<evidence type="ECO:0000256" key="6">
    <source>
        <dbReference type="SAM" id="Phobius"/>
    </source>
</evidence>
<feature type="transmembrane region" description="Helical" evidence="6">
    <location>
        <begin position="116"/>
        <end position="139"/>
    </location>
</feature>
<gene>
    <name evidence="7" type="ORF">NE663_03830</name>
</gene>
<feature type="transmembrane region" description="Helical" evidence="6">
    <location>
        <begin position="379"/>
        <end position="400"/>
    </location>
</feature>
<feature type="transmembrane region" description="Helical" evidence="6">
    <location>
        <begin position="352"/>
        <end position="372"/>
    </location>
</feature>
<name>A0ABT1SJK1_9FIRM</name>
<accession>A0ABT1SJK1</accession>
<feature type="transmembrane region" description="Helical" evidence="6">
    <location>
        <begin position="236"/>
        <end position="253"/>
    </location>
</feature>
<keyword evidence="2" id="KW-1003">Cell membrane</keyword>
<evidence type="ECO:0000313" key="7">
    <source>
        <dbReference type="EMBL" id="MCQ5121385.1"/>
    </source>
</evidence>
<dbReference type="InterPro" id="IPR002797">
    <property type="entry name" value="Polysacc_synth"/>
</dbReference>
<dbReference type="PANTHER" id="PTHR30250">
    <property type="entry name" value="PST FAMILY PREDICTED COLANIC ACID TRANSPORTER"/>
    <property type="match status" value="1"/>
</dbReference>
<evidence type="ECO:0000313" key="8">
    <source>
        <dbReference type="Proteomes" id="UP001524435"/>
    </source>
</evidence>
<dbReference type="InterPro" id="IPR050833">
    <property type="entry name" value="Poly_Biosynth_Transport"/>
</dbReference>
<feature type="transmembrane region" description="Helical" evidence="6">
    <location>
        <begin position="174"/>
        <end position="197"/>
    </location>
</feature>
<dbReference type="PANTHER" id="PTHR30250:SF24">
    <property type="entry name" value="STAGE V SPORULATION PROTEIN B"/>
    <property type="match status" value="1"/>
</dbReference>
<dbReference type="Pfam" id="PF01943">
    <property type="entry name" value="Polysacc_synt"/>
    <property type="match status" value="1"/>
</dbReference>
<comment type="caution">
    <text evidence="7">The sequence shown here is derived from an EMBL/GenBank/DDBJ whole genome shotgun (WGS) entry which is preliminary data.</text>
</comment>
<feature type="transmembrane region" description="Helical" evidence="6">
    <location>
        <begin position="45"/>
        <end position="69"/>
    </location>
</feature>
<feature type="transmembrane region" description="Helical" evidence="6">
    <location>
        <begin position="311"/>
        <end position="332"/>
    </location>
</feature>
<dbReference type="EMBL" id="JANGCH010000004">
    <property type="protein sequence ID" value="MCQ5121385.1"/>
    <property type="molecule type" value="Genomic_DNA"/>
</dbReference>
<organism evidence="7 8">
    <name type="scientific">Massilicoli timonensis</name>
    <dbReference type="NCBI Taxonomy" id="2015901"/>
    <lineage>
        <taxon>Bacteria</taxon>
        <taxon>Bacillati</taxon>
        <taxon>Bacillota</taxon>
        <taxon>Erysipelotrichia</taxon>
        <taxon>Erysipelotrichales</taxon>
        <taxon>Erysipelotrichaceae</taxon>
        <taxon>Massilicoli</taxon>
    </lineage>
</organism>
<evidence type="ECO:0000256" key="3">
    <source>
        <dbReference type="ARBA" id="ARBA00022692"/>
    </source>
</evidence>
<feature type="transmembrane region" description="Helical" evidence="6">
    <location>
        <begin position="406"/>
        <end position="426"/>
    </location>
</feature>
<protein>
    <submittedName>
        <fullName evidence="7">Oligosaccharide flippase family protein</fullName>
    </submittedName>
</protein>
<evidence type="ECO:0000256" key="5">
    <source>
        <dbReference type="ARBA" id="ARBA00023136"/>
    </source>
</evidence>
<feature type="transmembrane region" description="Helical" evidence="6">
    <location>
        <begin position="81"/>
        <end position="104"/>
    </location>
</feature>
<reference evidence="7 8" key="1">
    <citation type="submission" date="2022-06" db="EMBL/GenBank/DDBJ databases">
        <title>Isolation of gut microbiota from human fecal samples.</title>
        <authorList>
            <person name="Pamer E.G."/>
            <person name="Barat B."/>
            <person name="Waligurski E."/>
            <person name="Medina S."/>
            <person name="Paddock L."/>
            <person name="Mostad J."/>
        </authorList>
    </citation>
    <scope>NUCLEOTIDE SEQUENCE [LARGE SCALE GENOMIC DNA]</scope>
    <source>
        <strain evidence="7 8">DFI.6.1</strain>
    </source>
</reference>
<proteinExistence type="predicted"/>